<name>A0ABY6GRB6_9GAMM</name>
<dbReference type="PANTHER" id="PTHR46211:SF1">
    <property type="entry name" value="GLYCEROPHOSPHODIESTER PHOSPHODIESTERASE, CYTOPLASMIC"/>
    <property type="match status" value="1"/>
</dbReference>
<evidence type="ECO:0000259" key="1">
    <source>
        <dbReference type="PROSITE" id="PS51704"/>
    </source>
</evidence>
<dbReference type="Pfam" id="PF03009">
    <property type="entry name" value="GDPD"/>
    <property type="match status" value="1"/>
</dbReference>
<dbReference type="PROSITE" id="PS51704">
    <property type="entry name" value="GP_PDE"/>
    <property type="match status" value="1"/>
</dbReference>
<keyword evidence="3" id="KW-1185">Reference proteome</keyword>
<dbReference type="InterPro" id="IPR030395">
    <property type="entry name" value="GP_PDE_dom"/>
</dbReference>
<dbReference type="RefSeq" id="WP_262596070.1">
    <property type="nucleotide sequence ID" value="NZ_CP103300.1"/>
</dbReference>
<dbReference type="Proteomes" id="UP001163255">
    <property type="component" value="Chromosome"/>
</dbReference>
<dbReference type="InterPro" id="IPR017946">
    <property type="entry name" value="PLC-like_Pdiesterase_TIM-brl"/>
</dbReference>
<gene>
    <name evidence="2" type="ORF">NX720_16770</name>
</gene>
<reference evidence="2" key="1">
    <citation type="submission" date="2022-10" db="EMBL/GenBank/DDBJ databases">
        <title>Completed Genome Sequence of two octocoral isolated bacterium, Endozoicomonas euniceicola EF212T and Endozoicomonas gorgoniicola PS125T.</title>
        <authorList>
            <person name="Chiou Y.-J."/>
            <person name="Chen Y.-H."/>
        </authorList>
    </citation>
    <scope>NUCLEOTIDE SEQUENCE</scope>
    <source>
        <strain evidence="2">EF212</strain>
    </source>
</reference>
<dbReference type="PANTHER" id="PTHR46211">
    <property type="entry name" value="GLYCEROPHOSPHORYL DIESTER PHOSPHODIESTERASE"/>
    <property type="match status" value="1"/>
</dbReference>
<evidence type="ECO:0000313" key="3">
    <source>
        <dbReference type="Proteomes" id="UP001163255"/>
    </source>
</evidence>
<feature type="domain" description="GP-PDE" evidence="1">
    <location>
        <begin position="6"/>
        <end position="242"/>
    </location>
</feature>
<dbReference type="EMBL" id="CP103300">
    <property type="protein sequence ID" value="UYM14539.1"/>
    <property type="molecule type" value="Genomic_DNA"/>
</dbReference>
<dbReference type="Gene3D" id="3.20.20.190">
    <property type="entry name" value="Phosphatidylinositol (PI) phosphodiesterase"/>
    <property type="match status" value="1"/>
</dbReference>
<organism evidence="2 3">
    <name type="scientific">Endozoicomonas euniceicola</name>
    <dbReference type="NCBI Taxonomy" id="1234143"/>
    <lineage>
        <taxon>Bacteria</taxon>
        <taxon>Pseudomonadati</taxon>
        <taxon>Pseudomonadota</taxon>
        <taxon>Gammaproteobacteria</taxon>
        <taxon>Oceanospirillales</taxon>
        <taxon>Endozoicomonadaceae</taxon>
        <taxon>Endozoicomonas</taxon>
    </lineage>
</organism>
<evidence type="ECO:0000313" key="2">
    <source>
        <dbReference type="EMBL" id="UYM14539.1"/>
    </source>
</evidence>
<proteinExistence type="predicted"/>
<protein>
    <submittedName>
        <fullName evidence="2">Glycerophosphodiester phosphodiesterase family protein</fullName>
    </submittedName>
</protein>
<sequence>MGLLMSEMIGHRGVASLAPENTLAGIRKAAELGLEWIELDVTLLGDGTAVMFHDPRLNRTTNGRGHLKKQTLAAIKSLDAGSWHSEHWCGEKVPELDETLSLIKELGLGLNLELKPNRCDLHRLVGQVITALEQADFPAEKLLVSSFNHKALVLFRGRSEHRIGCLFETLSRSWSHKAQQVGAVSIHVNAEKLTEAGAKAVKAGGYELYCYTVNDTQLLSRLKSWQVDGVFSDCPRNLERCL</sequence>
<accession>A0ABY6GRB6</accession>
<dbReference type="SUPFAM" id="SSF51695">
    <property type="entry name" value="PLC-like phosphodiesterases"/>
    <property type="match status" value="1"/>
</dbReference>